<evidence type="ECO:0000256" key="1">
    <source>
        <dbReference type="ARBA" id="ARBA00022741"/>
    </source>
</evidence>
<keyword evidence="4" id="KW-0505">Motor protein</keyword>
<evidence type="ECO:0000256" key="6">
    <source>
        <dbReference type="SAM" id="SignalP"/>
    </source>
</evidence>
<comment type="caution">
    <text evidence="8">The sequence shown here is derived from an EMBL/GenBank/DDBJ whole genome shotgun (WGS) entry which is preliminary data.</text>
</comment>
<evidence type="ECO:0000256" key="5">
    <source>
        <dbReference type="SAM" id="MobiDB-lite"/>
    </source>
</evidence>
<dbReference type="GO" id="GO:0005524">
    <property type="term" value="F:ATP binding"/>
    <property type="evidence" value="ECO:0007669"/>
    <property type="project" value="UniProtKB-KW"/>
</dbReference>
<feature type="signal peptide" evidence="6">
    <location>
        <begin position="1"/>
        <end position="22"/>
    </location>
</feature>
<protein>
    <recommendedName>
        <fullName evidence="7">Myosin motor domain-containing protein</fullName>
    </recommendedName>
</protein>
<feature type="region of interest" description="Disordered" evidence="5">
    <location>
        <begin position="26"/>
        <end position="299"/>
    </location>
</feature>
<keyword evidence="9" id="KW-1185">Reference proteome</keyword>
<feature type="compositionally biased region" description="Basic and acidic residues" evidence="5">
    <location>
        <begin position="273"/>
        <end position="299"/>
    </location>
</feature>
<feature type="domain" description="Myosin motor" evidence="7">
    <location>
        <begin position="285"/>
        <end position="381"/>
    </location>
</feature>
<organism evidence="8 9">
    <name type="scientific">Heterodera schachtii</name>
    <name type="common">Sugarbeet cyst nematode worm</name>
    <name type="synonym">Tylenchus schachtii</name>
    <dbReference type="NCBI Taxonomy" id="97005"/>
    <lineage>
        <taxon>Eukaryota</taxon>
        <taxon>Metazoa</taxon>
        <taxon>Ecdysozoa</taxon>
        <taxon>Nematoda</taxon>
        <taxon>Chromadorea</taxon>
        <taxon>Rhabditida</taxon>
        <taxon>Tylenchina</taxon>
        <taxon>Tylenchomorpha</taxon>
        <taxon>Tylenchoidea</taxon>
        <taxon>Heteroderidae</taxon>
        <taxon>Heteroderinae</taxon>
        <taxon>Heterodera</taxon>
    </lineage>
</organism>
<keyword evidence="6" id="KW-0732">Signal</keyword>
<dbReference type="Pfam" id="PF00063">
    <property type="entry name" value="Myosin_head"/>
    <property type="match status" value="1"/>
</dbReference>
<feature type="compositionally biased region" description="Low complexity" evidence="5">
    <location>
        <begin position="189"/>
        <end position="200"/>
    </location>
</feature>
<keyword evidence="3" id="KW-0518">Myosin</keyword>
<evidence type="ECO:0000313" key="9">
    <source>
        <dbReference type="Proteomes" id="UP001620645"/>
    </source>
</evidence>
<keyword evidence="2" id="KW-0067">ATP-binding</keyword>
<dbReference type="AlphaFoldDB" id="A0ABD2HYM3"/>
<keyword evidence="1" id="KW-0547">Nucleotide-binding</keyword>
<dbReference type="GO" id="GO:0016459">
    <property type="term" value="C:myosin complex"/>
    <property type="evidence" value="ECO:0007669"/>
    <property type="project" value="UniProtKB-KW"/>
</dbReference>
<feature type="chain" id="PRO_5044870943" description="Myosin motor domain-containing protein" evidence="6">
    <location>
        <begin position="23"/>
        <end position="383"/>
    </location>
</feature>
<dbReference type="InterPro" id="IPR001609">
    <property type="entry name" value="Myosin_head_motor_dom-like"/>
</dbReference>
<feature type="compositionally biased region" description="Basic and acidic residues" evidence="5">
    <location>
        <begin position="165"/>
        <end position="185"/>
    </location>
</feature>
<dbReference type="InterPro" id="IPR027417">
    <property type="entry name" value="P-loop_NTPase"/>
</dbReference>
<dbReference type="EMBL" id="JBICCN010000373">
    <property type="protein sequence ID" value="KAL3072864.1"/>
    <property type="molecule type" value="Genomic_DNA"/>
</dbReference>
<accession>A0ABD2HYM3</accession>
<feature type="compositionally biased region" description="Low complexity" evidence="5">
    <location>
        <begin position="208"/>
        <end position="217"/>
    </location>
</feature>
<evidence type="ECO:0000256" key="3">
    <source>
        <dbReference type="ARBA" id="ARBA00023123"/>
    </source>
</evidence>
<name>A0ABD2HYM3_HETSC</name>
<feature type="compositionally biased region" description="Polar residues" evidence="5">
    <location>
        <begin position="26"/>
        <end position="58"/>
    </location>
</feature>
<proteinExistence type="predicted"/>
<dbReference type="InterPro" id="IPR036961">
    <property type="entry name" value="Kinesin_motor_dom_sf"/>
</dbReference>
<dbReference type="SUPFAM" id="SSF52540">
    <property type="entry name" value="P-loop containing nucleoside triphosphate hydrolases"/>
    <property type="match status" value="1"/>
</dbReference>
<evidence type="ECO:0000313" key="8">
    <source>
        <dbReference type="EMBL" id="KAL3072864.1"/>
    </source>
</evidence>
<sequence length="383" mass="41499">MRRRLTVFTVLVVLLASYGVCAEGNATANEPTTVSSFDTTPTEQNLAEETKSSESTTPKGEEAEMTTEAAPKNETEIGGDNKSAQSEHENGQEKKPNNEMSRINGGDETNESETNKTESEEKTERTTEQPQPSRGEEGAGGGAANGPADTEMDILAPRGPPATDETDKEKTEKTEVPLLPAEEKPPTTAPTEQTQTTPKTMEAEEEQTTPTPTITTISAGHGVETVAEETSENAQKETEEEQTQRGDLPIDETTTTKAAEEEETTPIPTAAEEGEKGGNEVTEKSIEQTTGQKEDETAEKHELELARLANCCRRKMDALVGRLGRNAAADAYFVRCIRPNESPAEENHFDRSAVLRQIRQMGLLAVVEQCRAGFAASFLFPSH</sequence>
<gene>
    <name evidence="8" type="ORF">niasHS_017838</name>
</gene>
<feature type="compositionally biased region" description="Basic and acidic residues" evidence="5">
    <location>
        <begin position="85"/>
        <end position="97"/>
    </location>
</feature>
<evidence type="ECO:0000259" key="7">
    <source>
        <dbReference type="Pfam" id="PF00063"/>
    </source>
</evidence>
<dbReference type="Proteomes" id="UP001620645">
    <property type="component" value="Unassembled WGS sequence"/>
</dbReference>
<reference evidence="8 9" key="1">
    <citation type="submission" date="2024-10" db="EMBL/GenBank/DDBJ databases">
        <authorList>
            <person name="Kim D."/>
        </authorList>
    </citation>
    <scope>NUCLEOTIDE SEQUENCE [LARGE SCALE GENOMIC DNA]</scope>
    <source>
        <strain evidence="8">Taebaek</strain>
    </source>
</reference>
<evidence type="ECO:0000256" key="2">
    <source>
        <dbReference type="ARBA" id="ARBA00022840"/>
    </source>
</evidence>
<evidence type="ECO:0000256" key="4">
    <source>
        <dbReference type="ARBA" id="ARBA00023175"/>
    </source>
</evidence>
<dbReference type="Gene3D" id="3.40.850.10">
    <property type="entry name" value="Kinesin motor domain"/>
    <property type="match status" value="1"/>
</dbReference>
<feature type="compositionally biased region" description="Basic and acidic residues" evidence="5">
    <location>
        <begin position="113"/>
        <end position="127"/>
    </location>
</feature>